<keyword evidence="6" id="KW-1185">Reference proteome</keyword>
<dbReference type="PRINTS" id="PR00864">
    <property type="entry name" value="PREPILNPTASE"/>
</dbReference>
<feature type="transmembrane region" description="Helical" evidence="3">
    <location>
        <begin position="14"/>
        <end position="35"/>
    </location>
</feature>
<comment type="similarity">
    <text evidence="1 2">Belongs to the peptidase A24 family.</text>
</comment>
<keyword evidence="3" id="KW-0812">Transmembrane</keyword>
<feature type="transmembrane region" description="Helical" evidence="3">
    <location>
        <begin position="120"/>
        <end position="141"/>
    </location>
</feature>
<evidence type="ECO:0000256" key="2">
    <source>
        <dbReference type="RuleBase" id="RU003793"/>
    </source>
</evidence>
<keyword evidence="3" id="KW-0472">Membrane</keyword>
<dbReference type="EC" id="3.4.23.43" evidence="5"/>
<keyword evidence="5" id="KW-0378">Hydrolase</keyword>
<protein>
    <submittedName>
        <fullName evidence="5">Prepilin peptidase</fullName>
        <ecNumber evidence="5">3.4.23.43</ecNumber>
    </submittedName>
</protein>
<dbReference type="InterPro" id="IPR014032">
    <property type="entry name" value="Peptidase_A24A_bac"/>
</dbReference>
<evidence type="ECO:0000256" key="3">
    <source>
        <dbReference type="SAM" id="Phobius"/>
    </source>
</evidence>
<dbReference type="InterPro" id="IPR000045">
    <property type="entry name" value="Prepilin_IV_endopep_pep"/>
</dbReference>
<dbReference type="PANTHER" id="PTHR30487:SF0">
    <property type="entry name" value="PREPILIN LEADER PEPTIDASE_N-METHYLTRANSFERASE-RELATED"/>
    <property type="match status" value="1"/>
</dbReference>
<dbReference type="Gene3D" id="1.20.120.1220">
    <property type="match status" value="1"/>
</dbReference>
<accession>A0ABT8K688</accession>
<feature type="transmembrane region" description="Helical" evidence="3">
    <location>
        <begin position="96"/>
        <end position="114"/>
    </location>
</feature>
<dbReference type="InterPro" id="IPR050882">
    <property type="entry name" value="Prepilin_peptidase/N-MTase"/>
</dbReference>
<name>A0ABT8K688_9MICC</name>
<evidence type="ECO:0000256" key="1">
    <source>
        <dbReference type="ARBA" id="ARBA00005801"/>
    </source>
</evidence>
<dbReference type="GO" id="GO:0004190">
    <property type="term" value="F:aspartic-type endopeptidase activity"/>
    <property type="evidence" value="ECO:0007669"/>
    <property type="project" value="UniProtKB-EC"/>
</dbReference>
<evidence type="ECO:0000313" key="6">
    <source>
        <dbReference type="Proteomes" id="UP001174209"/>
    </source>
</evidence>
<dbReference type="Proteomes" id="UP001174209">
    <property type="component" value="Unassembled WGS sequence"/>
</dbReference>
<dbReference type="EMBL" id="JAROCG010000002">
    <property type="protein sequence ID" value="MDN4612523.1"/>
    <property type="molecule type" value="Genomic_DNA"/>
</dbReference>
<proteinExistence type="inferred from homology"/>
<reference evidence="5" key="1">
    <citation type="submission" date="2023-06" db="EMBL/GenBank/DDBJ databases">
        <title>MT1 and MT2 Draft Genomes of Novel Species.</title>
        <authorList>
            <person name="Venkateswaran K."/>
        </authorList>
    </citation>
    <scope>NUCLEOTIDE SEQUENCE</scope>
    <source>
        <strain evidence="5">IIF3SC-B10</strain>
    </source>
</reference>
<feature type="transmembrane region" description="Helical" evidence="3">
    <location>
        <begin position="148"/>
        <end position="167"/>
    </location>
</feature>
<sequence length="168" mass="17441">MIPVLAGYRGEEPFAFVLLAVALAAFVVVGVRLGLVDWRTHRLPDRIVLPSYPAAILLLGAAAGAAGEWYRIGGMLAGGALLGAGFAGLHLLHRRGLGFGDVKLAGLLGLYLGFAGWPEVWWGPFLAVVLGGLWSLALVTARRATLRSSVAFGPFLIAGTALALAVLG</sequence>
<gene>
    <name evidence="5" type="ORF">P5G52_16765</name>
</gene>
<keyword evidence="3" id="KW-1133">Transmembrane helix</keyword>
<dbReference type="Pfam" id="PF01478">
    <property type="entry name" value="Peptidase_A24"/>
    <property type="match status" value="1"/>
</dbReference>
<dbReference type="PANTHER" id="PTHR30487">
    <property type="entry name" value="TYPE 4 PREPILIN-LIKE PROTEINS LEADER PEPTIDE-PROCESSING ENZYME"/>
    <property type="match status" value="1"/>
</dbReference>
<dbReference type="RefSeq" id="WP_301229642.1">
    <property type="nucleotide sequence ID" value="NZ_JAROCG010000002.1"/>
</dbReference>
<comment type="caution">
    <text evidence="5">The sequence shown here is derived from an EMBL/GenBank/DDBJ whole genome shotgun (WGS) entry which is preliminary data.</text>
</comment>
<evidence type="ECO:0000313" key="5">
    <source>
        <dbReference type="EMBL" id="MDN4612523.1"/>
    </source>
</evidence>
<evidence type="ECO:0000259" key="4">
    <source>
        <dbReference type="Pfam" id="PF01478"/>
    </source>
</evidence>
<feature type="domain" description="Prepilin type IV endopeptidase peptidase" evidence="4">
    <location>
        <begin position="27"/>
        <end position="135"/>
    </location>
</feature>
<organism evidence="5 6">
    <name type="scientific">Arthrobacter burdickii</name>
    <dbReference type="NCBI Taxonomy" id="3035920"/>
    <lineage>
        <taxon>Bacteria</taxon>
        <taxon>Bacillati</taxon>
        <taxon>Actinomycetota</taxon>
        <taxon>Actinomycetes</taxon>
        <taxon>Micrococcales</taxon>
        <taxon>Micrococcaceae</taxon>
        <taxon>Arthrobacter</taxon>
    </lineage>
</organism>
<feature type="transmembrane region" description="Helical" evidence="3">
    <location>
        <begin position="72"/>
        <end position="89"/>
    </location>
</feature>
<feature type="transmembrane region" description="Helical" evidence="3">
    <location>
        <begin position="47"/>
        <end position="66"/>
    </location>
</feature>